<sequence length="74" mass="7753">MASPVPNDTQQGNRNDQPASPYGPQPYGTDEAAGGADSSPYENEPSGERADKAKEDKGKRTQQEPPGSKPVPNG</sequence>
<keyword evidence="3" id="KW-1185">Reference proteome</keyword>
<dbReference type="KEGG" id="lrs:PX52LOC_00916"/>
<accession>A0A5C1A715</accession>
<proteinExistence type="predicted"/>
<protein>
    <submittedName>
        <fullName evidence="2">Uncharacterized protein</fullName>
    </submittedName>
</protein>
<dbReference type="AlphaFoldDB" id="A0A5C1A715"/>
<evidence type="ECO:0000313" key="3">
    <source>
        <dbReference type="Proteomes" id="UP000324974"/>
    </source>
</evidence>
<evidence type="ECO:0000313" key="2">
    <source>
        <dbReference type="EMBL" id="QEL14053.1"/>
    </source>
</evidence>
<organism evidence="2 3">
    <name type="scientific">Limnoglobus roseus</name>
    <dbReference type="NCBI Taxonomy" id="2598579"/>
    <lineage>
        <taxon>Bacteria</taxon>
        <taxon>Pseudomonadati</taxon>
        <taxon>Planctomycetota</taxon>
        <taxon>Planctomycetia</taxon>
        <taxon>Gemmatales</taxon>
        <taxon>Gemmataceae</taxon>
        <taxon>Limnoglobus</taxon>
    </lineage>
</organism>
<dbReference type="RefSeq" id="WP_149108976.1">
    <property type="nucleotide sequence ID" value="NZ_CP042425.1"/>
</dbReference>
<reference evidence="3" key="1">
    <citation type="submission" date="2019-08" db="EMBL/GenBank/DDBJ databases">
        <title>Limnoglobus roseus gen. nov., sp. nov., a novel freshwater planctomycete with a giant genome from the family Gemmataceae.</title>
        <authorList>
            <person name="Kulichevskaya I.S."/>
            <person name="Naumoff D.G."/>
            <person name="Miroshnikov K."/>
            <person name="Ivanova A."/>
            <person name="Philippov D.A."/>
            <person name="Hakobyan A."/>
            <person name="Rijpstra I.C."/>
            <person name="Sinninghe Damste J.S."/>
            <person name="Liesack W."/>
            <person name="Dedysh S.N."/>
        </authorList>
    </citation>
    <scope>NUCLEOTIDE SEQUENCE [LARGE SCALE GENOMIC DNA]</scope>
    <source>
        <strain evidence="3">PX52</strain>
    </source>
</reference>
<gene>
    <name evidence="2" type="ORF">PX52LOC_00916</name>
</gene>
<dbReference type="EMBL" id="CP042425">
    <property type="protein sequence ID" value="QEL14053.1"/>
    <property type="molecule type" value="Genomic_DNA"/>
</dbReference>
<dbReference type="Proteomes" id="UP000324974">
    <property type="component" value="Chromosome"/>
</dbReference>
<feature type="compositionally biased region" description="Polar residues" evidence="1">
    <location>
        <begin position="1"/>
        <end position="18"/>
    </location>
</feature>
<feature type="region of interest" description="Disordered" evidence="1">
    <location>
        <begin position="1"/>
        <end position="74"/>
    </location>
</feature>
<name>A0A5C1A715_9BACT</name>
<evidence type="ECO:0000256" key="1">
    <source>
        <dbReference type="SAM" id="MobiDB-lite"/>
    </source>
</evidence>
<feature type="compositionally biased region" description="Basic and acidic residues" evidence="1">
    <location>
        <begin position="46"/>
        <end position="62"/>
    </location>
</feature>